<reference evidence="1 2" key="2">
    <citation type="submission" date="2018-11" db="EMBL/GenBank/DDBJ databases">
        <authorList>
            <consortium name="Pathogen Informatics"/>
        </authorList>
    </citation>
    <scope>NUCLEOTIDE SEQUENCE [LARGE SCALE GENOMIC DNA]</scope>
</reference>
<dbReference type="AlphaFoldDB" id="A0A183U7J6"/>
<sequence length="81" mass="9146">MAAEDEVLDEELDESYMNEFAESDDEMYGEIVGEKIDDQFVVEREEIVTSSSLRTDHVKTNVYSNVSSPQPHAGIVQSCTR</sequence>
<proteinExistence type="predicted"/>
<accession>A0A183U7J6</accession>
<evidence type="ECO:0000313" key="2">
    <source>
        <dbReference type="Proteomes" id="UP000050794"/>
    </source>
</evidence>
<evidence type="ECO:0000313" key="1">
    <source>
        <dbReference type="EMBL" id="VDM30183.1"/>
    </source>
</evidence>
<dbReference type="Proteomes" id="UP000050794">
    <property type="component" value="Unassembled WGS sequence"/>
</dbReference>
<reference evidence="3" key="1">
    <citation type="submission" date="2016-06" db="UniProtKB">
        <authorList>
            <consortium name="WormBaseParasite"/>
        </authorList>
    </citation>
    <scope>IDENTIFICATION</scope>
</reference>
<protein>
    <submittedName>
        <fullName evidence="3">RNA-binding protein 33</fullName>
    </submittedName>
</protein>
<name>A0A183U7J6_TOXCA</name>
<evidence type="ECO:0000313" key="3">
    <source>
        <dbReference type="WBParaSite" id="TCNE_0000446601-mRNA-1"/>
    </source>
</evidence>
<keyword evidence="2" id="KW-1185">Reference proteome</keyword>
<gene>
    <name evidence="1" type="ORF">TCNE_LOCUS4466</name>
</gene>
<dbReference type="WBParaSite" id="TCNE_0000446601-mRNA-1">
    <property type="protein sequence ID" value="TCNE_0000446601-mRNA-1"/>
    <property type="gene ID" value="TCNE_0000446601"/>
</dbReference>
<dbReference type="EMBL" id="UYWY01007636">
    <property type="protein sequence ID" value="VDM30183.1"/>
    <property type="molecule type" value="Genomic_DNA"/>
</dbReference>
<organism evidence="2 3">
    <name type="scientific">Toxocara canis</name>
    <name type="common">Canine roundworm</name>
    <dbReference type="NCBI Taxonomy" id="6265"/>
    <lineage>
        <taxon>Eukaryota</taxon>
        <taxon>Metazoa</taxon>
        <taxon>Ecdysozoa</taxon>
        <taxon>Nematoda</taxon>
        <taxon>Chromadorea</taxon>
        <taxon>Rhabditida</taxon>
        <taxon>Spirurina</taxon>
        <taxon>Ascaridomorpha</taxon>
        <taxon>Ascaridoidea</taxon>
        <taxon>Toxocaridae</taxon>
        <taxon>Toxocara</taxon>
    </lineage>
</organism>